<dbReference type="GO" id="GO:0003677">
    <property type="term" value="F:DNA binding"/>
    <property type="evidence" value="ECO:0007669"/>
    <property type="project" value="UniProtKB-KW"/>
</dbReference>
<sequence length="94" mass="10841">MQEIFKALADPSRREIIFLLMEKEHAVKEMSEKLNIPMSTLSHHLDILYNSGLVTKRKKGTFIIYAPALSVLDELVTYVVKSFKKKEVTVMDNE</sequence>
<organism evidence="5 6">
    <name type="scientific">Priestia taiwanensis</name>
    <dbReference type="NCBI Taxonomy" id="1347902"/>
    <lineage>
        <taxon>Bacteria</taxon>
        <taxon>Bacillati</taxon>
        <taxon>Bacillota</taxon>
        <taxon>Bacilli</taxon>
        <taxon>Bacillales</taxon>
        <taxon>Bacillaceae</taxon>
        <taxon>Priestia</taxon>
    </lineage>
</organism>
<dbReference type="PANTHER" id="PTHR43132:SF2">
    <property type="entry name" value="ARSENICAL RESISTANCE OPERON REPRESSOR ARSR-RELATED"/>
    <property type="match status" value="1"/>
</dbReference>
<dbReference type="PROSITE" id="PS50987">
    <property type="entry name" value="HTH_ARSR_2"/>
    <property type="match status" value="1"/>
</dbReference>
<dbReference type="Gene3D" id="1.10.10.10">
    <property type="entry name" value="Winged helix-like DNA-binding domain superfamily/Winged helix DNA-binding domain"/>
    <property type="match status" value="1"/>
</dbReference>
<dbReference type="AlphaFoldDB" id="A0A917ASY4"/>
<evidence type="ECO:0000259" key="4">
    <source>
        <dbReference type="PROSITE" id="PS50987"/>
    </source>
</evidence>
<keyword evidence="1" id="KW-0805">Transcription regulation</keyword>
<reference evidence="5" key="1">
    <citation type="journal article" date="2014" name="Int. J. Syst. Evol. Microbiol.">
        <title>Complete genome sequence of Corynebacterium casei LMG S-19264T (=DSM 44701T), isolated from a smear-ripened cheese.</title>
        <authorList>
            <consortium name="US DOE Joint Genome Institute (JGI-PGF)"/>
            <person name="Walter F."/>
            <person name="Albersmeier A."/>
            <person name="Kalinowski J."/>
            <person name="Ruckert C."/>
        </authorList>
    </citation>
    <scope>NUCLEOTIDE SEQUENCE</scope>
    <source>
        <strain evidence="5">CGMCC 1.12698</strain>
    </source>
</reference>
<evidence type="ECO:0000256" key="3">
    <source>
        <dbReference type="ARBA" id="ARBA00023163"/>
    </source>
</evidence>
<dbReference type="InterPro" id="IPR051011">
    <property type="entry name" value="Metal_resp_trans_reg"/>
</dbReference>
<evidence type="ECO:0000256" key="1">
    <source>
        <dbReference type="ARBA" id="ARBA00023015"/>
    </source>
</evidence>
<comment type="caution">
    <text evidence="5">The sequence shown here is derived from an EMBL/GenBank/DDBJ whole genome shotgun (WGS) entry which is preliminary data.</text>
</comment>
<evidence type="ECO:0000313" key="6">
    <source>
        <dbReference type="Proteomes" id="UP000605259"/>
    </source>
</evidence>
<dbReference type="SUPFAM" id="SSF46785">
    <property type="entry name" value="Winged helix' DNA-binding domain"/>
    <property type="match status" value="1"/>
</dbReference>
<dbReference type="PANTHER" id="PTHR43132">
    <property type="entry name" value="ARSENICAL RESISTANCE OPERON REPRESSOR ARSR-RELATED"/>
    <property type="match status" value="1"/>
</dbReference>
<keyword evidence="2" id="KW-0238">DNA-binding</keyword>
<reference evidence="5" key="2">
    <citation type="submission" date="2020-09" db="EMBL/GenBank/DDBJ databases">
        <authorList>
            <person name="Sun Q."/>
            <person name="Zhou Y."/>
        </authorList>
    </citation>
    <scope>NUCLEOTIDE SEQUENCE</scope>
    <source>
        <strain evidence="5">CGMCC 1.12698</strain>
    </source>
</reference>
<dbReference type="InterPro" id="IPR036388">
    <property type="entry name" value="WH-like_DNA-bd_sf"/>
</dbReference>
<dbReference type="GO" id="GO:0003700">
    <property type="term" value="F:DNA-binding transcription factor activity"/>
    <property type="evidence" value="ECO:0007669"/>
    <property type="project" value="InterPro"/>
</dbReference>
<dbReference type="InterPro" id="IPR011991">
    <property type="entry name" value="ArsR-like_HTH"/>
</dbReference>
<accession>A0A917ASY4</accession>
<dbReference type="EMBL" id="BMFK01000001">
    <property type="protein sequence ID" value="GGE68011.1"/>
    <property type="molecule type" value="Genomic_DNA"/>
</dbReference>
<name>A0A917ASY4_9BACI</name>
<dbReference type="NCBIfam" id="NF033788">
    <property type="entry name" value="HTH_metalloreg"/>
    <property type="match status" value="1"/>
</dbReference>
<dbReference type="SMART" id="SM00418">
    <property type="entry name" value="HTH_ARSR"/>
    <property type="match status" value="1"/>
</dbReference>
<keyword evidence="6" id="KW-1185">Reference proteome</keyword>
<dbReference type="Pfam" id="PF01022">
    <property type="entry name" value="HTH_5"/>
    <property type="match status" value="1"/>
</dbReference>
<keyword evidence="3" id="KW-0804">Transcription</keyword>
<dbReference type="CDD" id="cd00090">
    <property type="entry name" value="HTH_ARSR"/>
    <property type="match status" value="1"/>
</dbReference>
<protein>
    <submittedName>
        <fullName evidence="5">Transcriptional regulator</fullName>
    </submittedName>
</protein>
<evidence type="ECO:0000256" key="2">
    <source>
        <dbReference type="ARBA" id="ARBA00023125"/>
    </source>
</evidence>
<gene>
    <name evidence="5" type="ORF">GCM10007140_17600</name>
</gene>
<proteinExistence type="predicted"/>
<dbReference type="InterPro" id="IPR001845">
    <property type="entry name" value="HTH_ArsR_DNA-bd_dom"/>
</dbReference>
<dbReference type="Proteomes" id="UP000605259">
    <property type="component" value="Unassembled WGS sequence"/>
</dbReference>
<evidence type="ECO:0000313" key="5">
    <source>
        <dbReference type="EMBL" id="GGE68011.1"/>
    </source>
</evidence>
<dbReference type="RefSeq" id="WP_188387989.1">
    <property type="nucleotide sequence ID" value="NZ_BMFK01000001.1"/>
</dbReference>
<dbReference type="PRINTS" id="PR00778">
    <property type="entry name" value="HTHARSR"/>
</dbReference>
<feature type="domain" description="HTH arsR-type" evidence="4">
    <location>
        <begin position="1"/>
        <end position="87"/>
    </location>
</feature>
<dbReference type="InterPro" id="IPR036390">
    <property type="entry name" value="WH_DNA-bd_sf"/>
</dbReference>